<organism evidence="1 2">
    <name type="scientific">Torulaspora delbrueckii</name>
    <name type="common">Yeast</name>
    <name type="synonym">Candida colliculosa</name>
    <dbReference type="NCBI Taxonomy" id="4950"/>
    <lineage>
        <taxon>Eukaryota</taxon>
        <taxon>Fungi</taxon>
        <taxon>Dikarya</taxon>
        <taxon>Ascomycota</taxon>
        <taxon>Saccharomycotina</taxon>
        <taxon>Saccharomycetes</taxon>
        <taxon>Saccharomycetales</taxon>
        <taxon>Saccharomycetaceae</taxon>
        <taxon>Torulaspora</taxon>
    </lineage>
</organism>
<dbReference type="GO" id="GO:0005743">
    <property type="term" value="C:mitochondrial inner membrane"/>
    <property type="evidence" value="ECO:0007669"/>
    <property type="project" value="EnsemblFungi"/>
</dbReference>
<protein>
    <recommendedName>
        <fullName evidence="3">Letm1 RBD domain-containing protein</fullName>
    </recommendedName>
</protein>
<accession>G8ZMZ8</accession>
<evidence type="ECO:0000313" key="1">
    <source>
        <dbReference type="EMBL" id="CCE89992.1"/>
    </source>
</evidence>
<dbReference type="EMBL" id="HE616742">
    <property type="protein sequence ID" value="CCE89992.1"/>
    <property type="molecule type" value="Genomic_DNA"/>
</dbReference>
<proteinExistence type="predicted"/>
<sequence length="400" mass="46995">MLGRGATIKLLRYSTQAHKAALIDGTDALEERLRSNELLKNLKCKYQDNQFQVVEDGDEGSQHLNCDKSLPMTVFPKQEIFDKVMRDNKVSQWRKPLTQWFRLGVHMMKYYKDGLRDTYRVAKDTRNLVEKCELDPKTPLVTQLCKLIEFNEIATRQKKDATALPLTRKQSVMYHRRAQVWKLPTFFILALIFEEFTAVVCYVFPKLAPHNCLTPGAYQKVCRTHTNDVTSWNPIKYQSPYTISKSSLFHILRRTPVAHISKWKLKIYDTMNIRKNPSETLMRIHQYLFIDDWFLLKDIMDDNPTLLSRKELVNCIFERQLFSADEDLNKMVNEEEGRRLLIWRLFAYWSFRFDGTVTVGGGQLFVEKWGVNNVAILNYSGLVGNKQLDKKIYQSWRSNL</sequence>
<dbReference type="STRING" id="1076872.G8ZMZ8"/>
<name>G8ZMZ8_TORDE</name>
<dbReference type="eggNOG" id="ENOG502S645">
    <property type="taxonomic scope" value="Eukaryota"/>
</dbReference>
<dbReference type="OrthoDB" id="73691at2759"/>
<dbReference type="AlphaFoldDB" id="G8ZMZ8"/>
<dbReference type="HOGENOM" id="CLU_061833_0_0_1"/>
<keyword evidence="2" id="KW-1185">Reference proteome</keyword>
<dbReference type="InParanoid" id="G8ZMZ8"/>
<dbReference type="RefSeq" id="XP_003679203.1">
    <property type="nucleotide sequence ID" value="XM_003679155.1"/>
</dbReference>
<dbReference type="FunCoup" id="G8ZMZ8">
    <property type="interactions" value="41"/>
</dbReference>
<reference evidence="1 2" key="1">
    <citation type="journal article" date="2011" name="Proc. Natl. Acad. Sci. U.S.A.">
        <title>Evolutionary erosion of yeast sex chromosomes by mating-type switching accidents.</title>
        <authorList>
            <person name="Gordon J.L."/>
            <person name="Armisen D."/>
            <person name="Proux-Wera E."/>
            <person name="Oheigeartaigh S.S."/>
            <person name="Byrne K.P."/>
            <person name="Wolfe K.H."/>
        </authorList>
    </citation>
    <scope>NUCLEOTIDE SEQUENCE [LARGE SCALE GENOMIC DNA]</scope>
    <source>
        <strain evidence="2">ATCC 10662 / CBS 1146 / NBRC 0425 / NCYC 2629 / NRRL Y-866</strain>
    </source>
</reference>
<gene>
    <name evidence="1" type="primary">TDEL0A06600</name>
    <name evidence="1" type="ORF">TDEL_0A06600</name>
</gene>
<dbReference type="GeneID" id="11503334"/>
<dbReference type="KEGG" id="tdl:TDEL_0A06600"/>
<evidence type="ECO:0000313" key="2">
    <source>
        <dbReference type="Proteomes" id="UP000005627"/>
    </source>
</evidence>
<evidence type="ECO:0008006" key="3">
    <source>
        <dbReference type="Google" id="ProtNLM"/>
    </source>
</evidence>
<dbReference type="GO" id="GO:0032979">
    <property type="term" value="P:protein insertion into mitochondrial inner membrane from matrix"/>
    <property type="evidence" value="ECO:0007669"/>
    <property type="project" value="EnsemblFungi"/>
</dbReference>
<dbReference type="Proteomes" id="UP000005627">
    <property type="component" value="Chromosome 1"/>
</dbReference>